<dbReference type="EMBL" id="CP012333">
    <property type="protein sequence ID" value="AKU94378.1"/>
    <property type="molecule type" value="Genomic_DNA"/>
</dbReference>
<evidence type="ECO:0000256" key="4">
    <source>
        <dbReference type="ARBA" id="ARBA00023014"/>
    </source>
</evidence>
<dbReference type="Pfam" id="PF00355">
    <property type="entry name" value="Rieske"/>
    <property type="match status" value="1"/>
</dbReference>
<dbReference type="GO" id="GO:0051537">
    <property type="term" value="F:2 iron, 2 sulfur cluster binding"/>
    <property type="evidence" value="ECO:0007669"/>
    <property type="project" value="UniProtKB-KW"/>
</dbReference>
<reference evidence="8 9" key="1">
    <citation type="submission" date="2015-08" db="EMBL/GenBank/DDBJ databases">
        <authorList>
            <person name="Babu N.S."/>
            <person name="Beckwith C.J."/>
            <person name="Beseler K.G."/>
            <person name="Brison A."/>
            <person name="Carone J.V."/>
            <person name="Caskin T.P."/>
            <person name="Diamond M."/>
            <person name="Durham M.E."/>
            <person name="Foxe J.M."/>
            <person name="Go M."/>
            <person name="Henderson B.A."/>
            <person name="Jones I.B."/>
            <person name="McGettigan J.A."/>
            <person name="Micheletti S.J."/>
            <person name="Nasrallah M.E."/>
            <person name="Ortiz D."/>
            <person name="Piller C.R."/>
            <person name="Privatt S.R."/>
            <person name="Schneider S.L."/>
            <person name="Sharp S."/>
            <person name="Smith T.C."/>
            <person name="Stanton J.D."/>
            <person name="Ullery H.E."/>
            <person name="Wilson R.J."/>
            <person name="Serrano M.G."/>
            <person name="Buck G."/>
            <person name="Lee V."/>
            <person name="Wang Y."/>
            <person name="Carvalho R."/>
            <person name="Voegtly L."/>
            <person name="Shi R."/>
            <person name="Duckworth R."/>
            <person name="Johnson A."/>
            <person name="Loviza R."/>
            <person name="Walstead R."/>
            <person name="Shah Z."/>
            <person name="Kiflezghi M."/>
            <person name="Wade K."/>
            <person name="Ball S.L."/>
            <person name="Bradley K.W."/>
            <person name="Asai D.J."/>
            <person name="Bowman C.A."/>
            <person name="Russell D.A."/>
            <person name="Pope W.H."/>
            <person name="Jacobs-Sera D."/>
            <person name="Hendrix R.W."/>
            <person name="Hatfull G.F."/>
        </authorList>
    </citation>
    <scope>NUCLEOTIDE SEQUENCE [LARGE SCALE GENOMIC DNA]</scope>
    <source>
        <strain evidence="8 9">DSM 27648</strain>
    </source>
</reference>
<keyword evidence="9" id="KW-1185">Reference proteome</keyword>
<dbReference type="SUPFAM" id="SSF50022">
    <property type="entry name" value="ISP domain"/>
    <property type="match status" value="1"/>
</dbReference>
<dbReference type="PROSITE" id="PS51296">
    <property type="entry name" value="RIESKE"/>
    <property type="match status" value="1"/>
</dbReference>
<dbReference type="AlphaFoldDB" id="A0A0K1PLG7"/>
<keyword evidence="4" id="KW-0411">Iron-sulfur</keyword>
<evidence type="ECO:0000313" key="9">
    <source>
        <dbReference type="Proteomes" id="UP000064967"/>
    </source>
</evidence>
<dbReference type="RefSeq" id="WP_146645984.1">
    <property type="nucleotide sequence ID" value="NZ_CP012333.1"/>
</dbReference>
<accession>A0A0K1PLG7</accession>
<gene>
    <name evidence="8" type="ORF">AKJ09_01042</name>
</gene>
<keyword evidence="8" id="KW-0503">Monooxygenase</keyword>
<dbReference type="OrthoDB" id="9800167at2"/>
<evidence type="ECO:0000256" key="3">
    <source>
        <dbReference type="ARBA" id="ARBA00023004"/>
    </source>
</evidence>
<name>A0A0K1PLG7_9BACT</name>
<keyword evidence="1" id="KW-0001">2Fe-2S</keyword>
<keyword evidence="2" id="KW-0479">Metal-binding</keyword>
<proteinExistence type="inferred from homology"/>
<evidence type="ECO:0000313" key="8">
    <source>
        <dbReference type="EMBL" id="AKU94378.1"/>
    </source>
</evidence>
<dbReference type="STRING" id="1391654.AKJ09_01042"/>
<dbReference type="InterPro" id="IPR017941">
    <property type="entry name" value="Rieske_2Fe-2S"/>
</dbReference>
<dbReference type="Proteomes" id="UP000064967">
    <property type="component" value="Chromosome"/>
</dbReference>
<organism evidence="8 9">
    <name type="scientific">Labilithrix luteola</name>
    <dbReference type="NCBI Taxonomy" id="1391654"/>
    <lineage>
        <taxon>Bacteria</taxon>
        <taxon>Pseudomonadati</taxon>
        <taxon>Myxococcota</taxon>
        <taxon>Polyangia</taxon>
        <taxon>Polyangiales</taxon>
        <taxon>Labilitrichaceae</taxon>
        <taxon>Labilithrix</taxon>
    </lineage>
</organism>
<feature type="domain" description="Rieske" evidence="7">
    <location>
        <begin position="4"/>
        <end position="98"/>
    </location>
</feature>
<dbReference type="GO" id="GO:0004497">
    <property type="term" value="F:monooxygenase activity"/>
    <property type="evidence" value="ECO:0007669"/>
    <property type="project" value="UniProtKB-KW"/>
</dbReference>
<comment type="similarity">
    <text evidence="6">Belongs to the bacterial ring-hydroxylating dioxygenase ferredoxin component family.</text>
</comment>
<evidence type="ECO:0000256" key="5">
    <source>
        <dbReference type="ARBA" id="ARBA00034078"/>
    </source>
</evidence>
<evidence type="ECO:0000256" key="1">
    <source>
        <dbReference type="ARBA" id="ARBA00022714"/>
    </source>
</evidence>
<evidence type="ECO:0000256" key="2">
    <source>
        <dbReference type="ARBA" id="ARBA00022723"/>
    </source>
</evidence>
<keyword evidence="8" id="KW-0560">Oxidoreductase</keyword>
<dbReference type="GO" id="GO:0046872">
    <property type="term" value="F:metal ion binding"/>
    <property type="evidence" value="ECO:0007669"/>
    <property type="project" value="UniProtKB-KW"/>
</dbReference>
<keyword evidence="3" id="KW-0408">Iron</keyword>
<protein>
    <submittedName>
        <fullName evidence="8">Toluene-4-monooxygenase, subunit TmoC</fullName>
    </submittedName>
</protein>
<dbReference type="PANTHER" id="PTHR21496">
    <property type="entry name" value="FERREDOXIN-RELATED"/>
    <property type="match status" value="1"/>
</dbReference>
<dbReference type="KEGG" id="llu:AKJ09_01042"/>
<dbReference type="InterPro" id="IPR036922">
    <property type="entry name" value="Rieske_2Fe-2S_sf"/>
</dbReference>
<comment type="cofactor">
    <cofactor evidence="5">
        <name>[2Fe-2S] cluster</name>
        <dbReference type="ChEBI" id="CHEBI:190135"/>
    </cofactor>
</comment>
<sequence length="105" mass="11333">MAFARAATVSDVWEGEPFACRVSGKPVLLVRFGADVVAYADRCAHLGFALSKGKLEGHVLTCGAHHWSFDARSGAGLNPRDACLVRYPVRLEGDDVFVDVELRAS</sequence>
<dbReference type="Gene3D" id="2.102.10.10">
    <property type="entry name" value="Rieske [2Fe-2S] iron-sulphur domain"/>
    <property type="match status" value="1"/>
</dbReference>
<evidence type="ECO:0000259" key="7">
    <source>
        <dbReference type="PROSITE" id="PS51296"/>
    </source>
</evidence>
<evidence type="ECO:0000256" key="6">
    <source>
        <dbReference type="ARBA" id="ARBA00038001"/>
    </source>
</evidence>
<dbReference type="PANTHER" id="PTHR21496:SF0">
    <property type="entry name" value="RIESKE DOMAIN-CONTAINING PROTEIN"/>
    <property type="match status" value="1"/>
</dbReference>